<dbReference type="PANTHER" id="PTHR33169:SF14">
    <property type="entry name" value="TRANSCRIPTIONAL REGULATOR RV3488"/>
    <property type="match status" value="1"/>
</dbReference>
<dbReference type="PANTHER" id="PTHR33169">
    <property type="entry name" value="PADR-FAMILY TRANSCRIPTIONAL REGULATOR"/>
    <property type="match status" value="1"/>
</dbReference>
<feature type="region of interest" description="Disordered" evidence="1">
    <location>
        <begin position="85"/>
        <end position="105"/>
    </location>
</feature>
<evidence type="ECO:0000259" key="2">
    <source>
        <dbReference type="Pfam" id="PF03551"/>
    </source>
</evidence>
<dbReference type="InterPro" id="IPR036390">
    <property type="entry name" value="WH_DNA-bd_sf"/>
</dbReference>
<organism evidence="3 4">
    <name type="scientific">Kutzneria buriramensis</name>
    <dbReference type="NCBI Taxonomy" id="1045776"/>
    <lineage>
        <taxon>Bacteria</taxon>
        <taxon>Bacillati</taxon>
        <taxon>Actinomycetota</taxon>
        <taxon>Actinomycetes</taxon>
        <taxon>Pseudonocardiales</taxon>
        <taxon>Pseudonocardiaceae</taxon>
        <taxon>Kutzneria</taxon>
    </lineage>
</organism>
<proteinExistence type="predicted"/>
<evidence type="ECO:0000256" key="1">
    <source>
        <dbReference type="SAM" id="MobiDB-lite"/>
    </source>
</evidence>
<dbReference type="InterPro" id="IPR005149">
    <property type="entry name" value="Tscrpt_reg_PadR_N"/>
</dbReference>
<dbReference type="InterPro" id="IPR052509">
    <property type="entry name" value="Metal_resp_DNA-bind_regulator"/>
</dbReference>
<dbReference type="SUPFAM" id="SSF46785">
    <property type="entry name" value="Winged helix' DNA-binding domain"/>
    <property type="match status" value="1"/>
</dbReference>
<evidence type="ECO:0000313" key="4">
    <source>
        <dbReference type="Proteomes" id="UP000256269"/>
    </source>
</evidence>
<dbReference type="InterPro" id="IPR036388">
    <property type="entry name" value="WH-like_DNA-bd_sf"/>
</dbReference>
<reference evidence="3 4" key="1">
    <citation type="submission" date="2018-08" db="EMBL/GenBank/DDBJ databases">
        <title>Genomic Encyclopedia of Archaeal and Bacterial Type Strains, Phase II (KMG-II): from individual species to whole genera.</title>
        <authorList>
            <person name="Goeker M."/>
        </authorList>
    </citation>
    <scope>NUCLEOTIDE SEQUENCE [LARGE SCALE GENOMIC DNA]</scope>
    <source>
        <strain evidence="3 4">DSM 45791</strain>
    </source>
</reference>
<accession>A0A3E0IA09</accession>
<keyword evidence="4" id="KW-1185">Reference proteome</keyword>
<feature type="domain" description="Transcription regulator PadR N-terminal" evidence="2">
    <location>
        <begin position="16"/>
        <end position="86"/>
    </location>
</feature>
<comment type="caution">
    <text evidence="3">The sequence shown here is derived from an EMBL/GenBank/DDBJ whole genome shotgun (WGS) entry which is preliminary data.</text>
</comment>
<name>A0A3E0IA09_9PSEU</name>
<dbReference type="AlphaFoldDB" id="A0A3E0IA09"/>
<evidence type="ECO:0000313" key="3">
    <source>
        <dbReference type="EMBL" id="REH55573.1"/>
    </source>
</evidence>
<protein>
    <submittedName>
        <fullName evidence="3">PadR family transcriptional regulator</fullName>
    </submittedName>
</protein>
<gene>
    <name evidence="3" type="ORF">BCF44_101597</name>
</gene>
<dbReference type="Proteomes" id="UP000256269">
    <property type="component" value="Unassembled WGS sequence"/>
</dbReference>
<dbReference type="Pfam" id="PF03551">
    <property type="entry name" value="PadR"/>
    <property type="match status" value="1"/>
</dbReference>
<sequence length="105" mass="11806">MDMPARPDSSPQTRSVLAALRREPSTWRHGYDIAKETELASGTLYPILGRLADRGLLETCWETDPQEGRPRRHLYRLTATGVQRAAEVDREPVRRSAPRPAIEGA</sequence>
<dbReference type="Gene3D" id="1.10.10.10">
    <property type="entry name" value="Winged helix-like DNA-binding domain superfamily/Winged helix DNA-binding domain"/>
    <property type="match status" value="1"/>
</dbReference>
<dbReference type="EMBL" id="QUNO01000001">
    <property type="protein sequence ID" value="REH55573.1"/>
    <property type="molecule type" value="Genomic_DNA"/>
</dbReference>